<dbReference type="InterPro" id="IPR020045">
    <property type="entry name" value="DNA_polI_H3TH"/>
</dbReference>
<proteinExistence type="inferred from homology"/>
<evidence type="ECO:0000313" key="20">
    <source>
        <dbReference type="EMBL" id="MDG4475831.1"/>
    </source>
</evidence>
<dbReference type="SMART" id="SM00482">
    <property type="entry name" value="POLAc"/>
    <property type="match status" value="1"/>
</dbReference>
<dbReference type="SMART" id="SM00279">
    <property type="entry name" value="HhH2"/>
    <property type="match status" value="1"/>
</dbReference>
<dbReference type="FunFam" id="1.10.150.20:FF:000002">
    <property type="entry name" value="DNA polymerase I"/>
    <property type="match status" value="1"/>
</dbReference>
<evidence type="ECO:0000256" key="7">
    <source>
        <dbReference type="ARBA" id="ARBA00022722"/>
    </source>
</evidence>
<dbReference type="Pfam" id="PF01612">
    <property type="entry name" value="DNA_pol_A_exo1"/>
    <property type="match status" value="1"/>
</dbReference>
<dbReference type="Gene3D" id="3.30.70.370">
    <property type="match status" value="1"/>
</dbReference>
<keyword evidence="5 16" id="KW-0548">Nucleotidyltransferase</keyword>
<dbReference type="Pfam" id="PF02739">
    <property type="entry name" value="5_3_exonuc_N"/>
    <property type="match status" value="1"/>
</dbReference>
<sequence length="892" mass="98955">MNQQEPVYLIDGSAYIYRAYHAIAPLTNKSGLPTHAVYGFTNILLRVLREKAPRFLGIAFDVRGPNFRHEMYQAYKANRPTMPDDLACQIPYIKEIVAAHNIACLERQGYEADDLLASAAKKLAGQGHPVIVVSGDKDLLQLVSESITVWDPMRDVFMDPAAVRKKYNLGPEQLLDFFALMGDSSDNVPGVAGIGPKTAEKLITQCGSLDGIYQNLETISQAKLREKLLADRENAFLSRKLITLIEDLATPELQEYEIPEPNEEKLQELYTFLDFSRLVKAPQTTAVALETKGFHLVQTEKALQDICQQLSKGPVLVLDTETTSLDPLVAELVGISLCSTAEEAYYLPIGHRDSEGNLLANQLPLALAREHLTPLFSDPNLPKLGHNLKFDLPILESHGLPLSGPLWDTMLASYLLDPSRRSQKLDDLCLEMLGKRLTSFAEVTEGDKRPDSFAYVAPEAAKNYSCEDVIGAFLLWQRFHPQLEEFGLWKLFSSLEMALVPILVRMEQTGITVDQAQLQRLSEDFGLQLAELEKTIYALAGEEFNINSTRQLGEILFAKLGLPQGRKTKTGYSTDVKVLESLARQHDLPAAILAHRTLSKLKNTYVDKLPELIHPKTGRIHTSFNQTVTATGRLSSSNPNLQNIPIRTPEGQKIRAAFVAAPGQLFLSADYSQIDLRVMAHYAQDPALLTAFRAGEDVHNQTAAEIFRVNPAFISPEMRRVAKTINFGIIYGISAFGLAAQLNLSRKEAATFIERYFAHYAGVKRFMEEIVEKARKDGFVTTLLNRRRLLPDINSSNKASREFAERTAINTPIQGTAADIIKLATIAATQHLTEKGLHAKLLLQIHDELVFEVPAAEIEATGAVVKEAMEGVMQLDVPLVVNTVVGENLAKV</sequence>
<dbReference type="Gene3D" id="3.40.50.1010">
    <property type="entry name" value="5'-nuclease"/>
    <property type="match status" value="1"/>
</dbReference>
<name>A0A9X4MEM5_9BACT</name>
<evidence type="ECO:0000256" key="5">
    <source>
        <dbReference type="ARBA" id="ARBA00022695"/>
    </source>
</evidence>
<dbReference type="Pfam" id="PF01367">
    <property type="entry name" value="5_3_exonuc"/>
    <property type="match status" value="1"/>
</dbReference>
<comment type="caution">
    <text evidence="20">The sequence shown here is derived from an EMBL/GenBank/DDBJ whole genome shotgun (WGS) entry which is preliminary data.</text>
</comment>
<evidence type="ECO:0000256" key="12">
    <source>
        <dbReference type="ARBA" id="ARBA00023125"/>
    </source>
</evidence>
<dbReference type="InterPro" id="IPR036279">
    <property type="entry name" value="5-3_exonuclease_C_sf"/>
</dbReference>
<evidence type="ECO:0000256" key="2">
    <source>
        <dbReference type="ARBA" id="ARBA00012417"/>
    </source>
</evidence>
<dbReference type="RefSeq" id="WP_307632805.1">
    <property type="nucleotide sequence ID" value="NZ_JAPHEH010000001.1"/>
</dbReference>
<keyword evidence="6 16" id="KW-0235">DNA replication</keyword>
<dbReference type="InterPro" id="IPR036397">
    <property type="entry name" value="RNaseH_sf"/>
</dbReference>
<gene>
    <name evidence="16 20" type="primary">polA</name>
    <name evidence="20" type="ORF">OLX77_06625</name>
</gene>
<evidence type="ECO:0000256" key="13">
    <source>
        <dbReference type="ARBA" id="ARBA00023204"/>
    </source>
</evidence>
<dbReference type="PANTHER" id="PTHR10133">
    <property type="entry name" value="DNA POLYMERASE I"/>
    <property type="match status" value="1"/>
</dbReference>
<dbReference type="GO" id="GO:0006261">
    <property type="term" value="P:DNA-templated DNA replication"/>
    <property type="evidence" value="ECO:0007669"/>
    <property type="project" value="UniProtKB-UniRule"/>
</dbReference>
<dbReference type="FunFam" id="3.40.50.1010:FF:000001">
    <property type="entry name" value="DNA polymerase I"/>
    <property type="match status" value="1"/>
</dbReference>
<keyword evidence="12 16" id="KW-0238">DNA-binding</keyword>
<dbReference type="AlphaFoldDB" id="A0A9X4MEM5"/>
<evidence type="ECO:0000259" key="17">
    <source>
        <dbReference type="SMART" id="SM00474"/>
    </source>
</evidence>
<protein>
    <recommendedName>
        <fullName evidence="3 15">DNA polymerase I</fullName>
        <ecNumber evidence="2 15">2.7.7.7</ecNumber>
    </recommendedName>
</protein>
<evidence type="ECO:0000256" key="15">
    <source>
        <dbReference type="NCBIfam" id="TIGR00593"/>
    </source>
</evidence>
<evidence type="ECO:0000256" key="3">
    <source>
        <dbReference type="ARBA" id="ARBA00020311"/>
    </source>
</evidence>
<evidence type="ECO:0000256" key="16">
    <source>
        <dbReference type="RuleBase" id="RU004460"/>
    </source>
</evidence>
<comment type="catalytic activity">
    <reaction evidence="14 16">
        <text>DNA(n) + a 2'-deoxyribonucleoside 5'-triphosphate = DNA(n+1) + diphosphate</text>
        <dbReference type="Rhea" id="RHEA:22508"/>
        <dbReference type="Rhea" id="RHEA-COMP:17339"/>
        <dbReference type="Rhea" id="RHEA-COMP:17340"/>
        <dbReference type="ChEBI" id="CHEBI:33019"/>
        <dbReference type="ChEBI" id="CHEBI:61560"/>
        <dbReference type="ChEBI" id="CHEBI:173112"/>
        <dbReference type="EC" id="2.7.7.7"/>
    </reaction>
</comment>
<dbReference type="CDD" id="cd09898">
    <property type="entry name" value="H3TH_53EXO"/>
    <property type="match status" value="1"/>
</dbReference>
<keyword evidence="7" id="KW-0540">Nuclease</keyword>
<dbReference type="SMART" id="SM00475">
    <property type="entry name" value="53EXOc"/>
    <property type="match status" value="1"/>
</dbReference>
<dbReference type="PROSITE" id="PS00447">
    <property type="entry name" value="DNA_POLYMERASE_A"/>
    <property type="match status" value="1"/>
</dbReference>
<dbReference type="InterPro" id="IPR029060">
    <property type="entry name" value="PIN-like_dom_sf"/>
</dbReference>
<organism evidence="20 21">
    <name type="scientific">Thiovibrio frasassiensis</name>
    <dbReference type="NCBI Taxonomy" id="2984131"/>
    <lineage>
        <taxon>Bacteria</taxon>
        <taxon>Pseudomonadati</taxon>
        <taxon>Thermodesulfobacteriota</taxon>
        <taxon>Desulfobulbia</taxon>
        <taxon>Desulfobulbales</taxon>
        <taxon>Thiovibrionaceae</taxon>
        <taxon>Thiovibrio</taxon>
    </lineage>
</organism>
<dbReference type="Pfam" id="PF00476">
    <property type="entry name" value="DNA_pol_A"/>
    <property type="match status" value="1"/>
</dbReference>
<dbReference type="InterPro" id="IPR002421">
    <property type="entry name" value="5-3_exonuclease"/>
</dbReference>
<evidence type="ECO:0000259" key="19">
    <source>
        <dbReference type="SMART" id="SM00482"/>
    </source>
</evidence>
<dbReference type="InterPro" id="IPR002298">
    <property type="entry name" value="DNA_polymerase_A"/>
</dbReference>
<keyword evidence="4 16" id="KW-0808">Transferase</keyword>
<dbReference type="FunFam" id="1.10.150.20:FF:000003">
    <property type="entry name" value="DNA polymerase I"/>
    <property type="match status" value="1"/>
</dbReference>
<evidence type="ECO:0000256" key="1">
    <source>
        <dbReference type="ARBA" id="ARBA00007705"/>
    </source>
</evidence>
<keyword evidence="9 16" id="KW-0378">Hydrolase</keyword>
<evidence type="ECO:0000256" key="9">
    <source>
        <dbReference type="ARBA" id="ARBA00022801"/>
    </source>
</evidence>
<dbReference type="InterPro" id="IPR008918">
    <property type="entry name" value="HhH2"/>
</dbReference>
<dbReference type="Gene3D" id="1.10.150.20">
    <property type="entry name" value="5' to 3' exonuclease, C-terminal subdomain"/>
    <property type="match status" value="2"/>
</dbReference>
<dbReference type="CDD" id="cd08637">
    <property type="entry name" value="DNA_pol_A_pol_I_C"/>
    <property type="match status" value="1"/>
</dbReference>
<dbReference type="GO" id="GO:0008409">
    <property type="term" value="F:5'-3' exonuclease activity"/>
    <property type="evidence" value="ECO:0007669"/>
    <property type="project" value="UniProtKB-UniRule"/>
</dbReference>
<dbReference type="EC" id="2.7.7.7" evidence="2 15"/>
<dbReference type="Gene3D" id="3.30.420.10">
    <property type="entry name" value="Ribonuclease H-like superfamily/Ribonuclease H"/>
    <property type="match status" value="1"/>
</dbReference>
<dbReference type="GO" id="GO:0003677">
    <property type="term" value="F:DNA binding"/>
    <property type="evidence" value="ECO:0007669"/>
    <property type="project" value="UniProtKB-UniRule"/>
</dbReference>
<evidence type="ECO:0000256" key="4">
    <source>
        <dbReference type="ARBA" id="ARBA00022679"/>
    </source>
</evidence>
<keyword evidence="10 16" id="KW-0269">Exonuclease</keyword>
<keyword evidence="13 16" id="KW-0234">DNA repair</keyword>
<dbReference type="SUPFAM" id="SSF53098">
    <property type="entry name" value="Ribonuclease H-like"/>
    <property type="match status" value="1"/>
</dbReference>
<dbReference type="EMBL" id="JAPHEH010000001">
    <property type="protein sequence ID" value="MDG4475831.1"/>
    <property type="molecule type" value="Genomic_DNA"/>
</dbReference>
<feature type="domain" description="3'-5' exonuclease" evidence="17">
    <location>
        <begin position="294"/>
        <end position="484"/>
    </location>
</feature>
<dbReference type="SUPFAM" id="SSF47807">
    <property type="entry name" value="5' to 3' exonuclease, C-terminal subdomain"/>
    <property type="match status" value="1"/>
</dbReference>
<reference evidence="20" key="2">
    <citation type="submission" date="2022-10" db="EMBL/GenBank/DDBJ databases">
        <authorList>
            <person name="Aronson H.S."/>
        </authorList>
    </citation>
    <scope>NUCLEOTIDE SEQUENCE</scope>
    <source>
        <strain evidence="20">RS19-109</strain>
    </source>
</reference>
<evidence type="ECO:0000256" key="8">
    <source>
        <dbReference type="ARBA" id="ARBA00022763"/>
    </source>
</evidence>
<evidence type="ECO:0000256" key="11">
    <source>
        <dbReference type="ARBA" id="ARBA00022932"/>
    </source>
</evidence>
<dbReference type="Proteomes" id="UP001154240">
    <property type="component" value="Unassembled WGS sequence"/>
</dbReference>
<dbReference type="GO" id="GO:0008408">
    <property type="term" value="F:3'-5' exonuclease activity"/>
    <property type="evidence" value="ECO:0007669"/>
    <property type="project" value="UniProtKB-UniRule"/>
</dbReference>
<keyword evidence="11 16" id="KW-0239">DNA-directed DNA polymerase</keyword>
<comment type="function">
    <text evidence="16">In addition to polymerase activity, this DNA polymerase exhibits 3'-5' and 5'-3' exonuclease activity.</text>
</comment>
<feature type="domain" description="5'-3' exonuclease" evidence="18">
    <location>
        <begin position="5"/>
        <end position="259"/>
    </location>
</feature>
<keyword evidence="21" id="KW-1185">Reference proteome</keyword>
<dbReference type="PANTHER" id="PTHR10133:SF27">
    <property type="entry name" value="DNA POLYMERASE NU"/>
    <property type="match status" value="1"/>
</dbReference>
<dbReference type="InterPro" id="IPR020046">
    <property type="entry name" value="5-3_exonucl_a-hlix_arch_N"/>
</dbReference>
<evidence type="ECO:0000256" key="6">
    <source>
        <dbReference type="ARBA" id="ARBA00022705"/>
    </source>
</evidence>
<evidence type="ECO:0000256" key="14">
    <source>
        <dbReference type="ARBA" id="ARBA00049244"/>
    </source>
</evidence>
<dbReference type="NCBIfam" id="NF004397">
    <property type="entry name" value="PRK05755.1"/>
    <property type="match status" value="1"/>
</dbReference>
<dbReference type="InterPro" id="IPR018320">
    <property type="entry name" value="DNA_polymerase_1"/>
</dbReference>
<dbReference type="NCBIfam" id="TIGR00593">
    <property type="entry name" value="pola"/>
    <property type="match status" value="1"/>
</dbReference>
<dbReference type="CDD" id="cd09859">
    <property type="entry name" value="PIN_53EXO"/>
    <property type="match status" value="1"/>
</dbReference>
<reference evidence="20" key="1">
    <citation type="journal article" date="2022" name="bioRxiv">
        <title>Thiovibrio frasassiensisgen. nov., sp. nov., an autotrophic, elemental sulfur disproportionating bacterium isolated from sulfidic karst sediment, and proposal of Thiovibrionaceae fam. nov.</title>
        <authorList>
            <person name="Aronson H."/>
            <person name="Thomas C."/>
            <person name="Bhattacharyya M."/>
            <person name="Eckstein S."/>
            <person name="Jensen S."/>
            <person name="Barco R."/>
            <person name="Macalady J."/>
            <person name="Amend J."/>
        </authorList>
    </citation>
    <scope>NUCLEOTIDE SEQUENCE</scope>
    <source>
        <strain evidence="20">RS19-109</strain>
    </source>
</reference>
<comment type="similarity">
    <text evidence="1 16">Belongs to the DNA polymerase type-A family.</text>
</comment>
<evidence type="ECO:0000313" key="21">
    <source>
        <dbReference type="Proteomes" id="UP001154240"/>
    </source>
</evidence>
<dbReference type="InterPro" id="IPR002562">
    <property type="entry name" value="3'-5'_exonuclease_dom"/>
</dbReference>
<dbReference type="SUPFAM" id="SSF56672">
    <property type="entry name" value="DNA/RNA polymerases"/>
    <property type="match status" value="1"/>
</dbReference>
<dbReference type="InterPro" id="IPR001098">
    <property type="entry name" value="DNA-dir_DNA_pol_A_palm_dom"/>
</dbReference>
<dbReference type="SMART" id="SM00474">
    <property type="entry name" value="35EXOc"/>
    <property type="match status" value="1"/>
</dbReference>
<feature type="domain" description="DNA-directed DNA polymerase family A palm" evidence="19">
    <location>
        <begin position="651"/>
        <end position="857"/>
    </location>
</feature>
<evidence type="ECO:0000256" key="10">
    <source>
        <dbReference type="ARBA" id="ARBA00022839"/>
    </source>
</evidence>
<dbReference type="GO" id="GO:0006302">
    <property type="term" value="P:double-strand break repair"/>
    <property type="evidence" value="ECO:0007669"/>
    <property type="project" value="TreeGrafter"/>
</dbReference>
<dbReference type="Gene3D" id="1.20.1060.10">
    <property type="entry name" value="Taq DNA Polymerase, Chain T, domain 4"/>
    <property type="match status" value="1"/>
</dbReference>
<dbReference type="SUPFAM" id="SSF88723">
    <property type="entry name" value="PIN domain-like"/>
    <property type="match status" value="1"/>
</dbReference>
<dbReference type="CDD" id="cd06139">
    <property type="entry name" value="DNA_polA_I_Ecoli_like_exo"/>
    <property type="match status" value="1"/>
</dbReference>
<dbReference type="InterPro" id="IPR012337">
    <property type="entry name" value="RNaseH-like_sf"/>
</dbReference>
<dbReference type="InterPro" id="IPR019760">
    <property type="entry name" value="DNA-dir_DNA_pol_A_CS"/>
</dbReference>
<dbReference type="FunFam" id="1.20.1060.10:FF:000001">
    <property type="entry name" value="DNA polymerase I"/>
    <property type="match status" value="1"/>
</dbReference>
<dbReference type="InterPro" id="IPR043502">
    <property type="entry name" value="DNA/RNA_pol_sf"/>
</dbReference>
<dbReference type="GO" id="GO:0003887">
    <property type="term" value="F:DNA-directed DNA polymerase activity"/>
    <property type="evidence" value="ECO:0007669"/>
    <property type="project" value="UniProtKB-UniRule"/>
</dbReference>
<evidence type="ECO:0000259" key="18">
    <source>
        <dbReference type="SMART" id="SM00475"/>
    </source>
</evidence>
<accession>A0A9X4MEM5</accession>
<keyword evidence="8 16" id="KW-0227">DNA damage</keyword>
<dbReference type="PRINTS" id="PR00868">
    <property type="entry name" value="DNAPOLI"/>
</dbReference>